<keyword evidence="4" id="KW-1185">Reference proteome</keyword>
<sequence length="235" mass="25950">MRFGNLQWWNSLAGVMTAIATLFGLVALVVTVAAWRWPQQPEAAPSPAASSAGPSLSPSDSPSPSPTPPSEVARTPRLGLEFWQGQQLSPMRVDRGTVETVYVTMRDEPFFLRFPRPPKDLAVQICAFTDPTIFNLRDGLAVADTEQFAPGMGMADSDYSSGRLNLVDVRNNYFVDTRIQPYSTDLGQIYISTIAARREAPGATGDVYLTVFVDRDRDKVVDFGEYEYLVLDYPS</sequence>
<evidence type="ECO:0000256" key="1">
    <source>
        <dbReference type="SAM" id="MobiDB-lite"/>
    </source>
</evidence>
<organism evidence="3 4">
    <name type="scientific">Hamadaea flava</name>
    <dbReference type="NCBI Taxonomy" id="1742688"/>
    <lineage>
        <taxon>Bacteria</taxon>
        <taxon>Bacillati</taxon>
        <taxon>Actinomycetota</taxon>
        <taxon>Actinomycetes</taxon>
        <taxon>Micromonosporales</taxon>
        <taxon>Micromonosporaceae</taxon>
        <taxon>Hamadaea</taxon>
    </lineage>
</organism>
<keyword evidence="2" id="KW-0472">Membrane</keyword>
<name>A0ABV8M0I2_9ACTN</name>
<comment type="caution">
    <text evidence="3">The sequence shown here is derived from an EMBL/GenBank/DDBJ whole genome shotgun (WGS) entry which is preliminary data.</text>
</comment>
<dbReference type="RefSeq" id="WP_253751317.1">
    <property type="nucleotide sequence ID" value="NZ_JAMZDZ010000001.1"/>
</dbReference>
<gene>
    <name evidence="3" type="ORF">ACFOZ4_36900</name>
</gene>
<evidence type="ECO:0000256" key="2">
    <source>
        <dbReference type="SAM" id="Phobius"/>
    </source>
</evidence>
<reference evidence="4" key="1">
    <citation type="journal article" date="2019" name="Int. J. Syst. Evol. Microbiol.">
        <title>The Global Catalogue of Microorganisms (GCM) 10K type strain sequencing project: providing services to taxonomists for standard genome sequencing and annotation.</title>
        <authorList>
            <consortium name="The Broad Institute Genomics Platform"/>
            <consortium name="The Broad Institute Genome Sequencing Center for Infectious Disease"/>
            <person name="Wu L."/>
            <person name="Ma J."/>
        </authorList>
    </citation>
    <scope>NUCLEOTIDE SEQUENCE [LARGE SCALE GENOMIC DNA]</scope>
    <source>
        <strain evidence="4">CGMCC 4.7289</strain>
    </source>
</reference>
<evidence type="ECO:0000313" key="4">
    <source>
        <dbReference type="Proteomes" id="UP001595816"/>
    </source>
</evidence>
<protein>
    <submittedName>
        <fullName evidence="3">Uncharacterized protein</fullName>
    </submittedName>
</protein>
<feature type="compositionally biased region" description="Low complexity" evidence="1">
    <location>
        <begin position="41"/>
        <end position="60"/>
    </location>
</feature>
<keyword evidence="2" id="KW-0812">Transmembrane</keyword>
<dbReference type="EMBL" id="JBHSAY010000029">
    <property type="protein sequence ID" value="MFC4136219.1"/>
    <property type="molecule type" value="Genomic_DNA"/>
</dbReference>
<feature type="transmembrane region" description="Helical" evidence="2">
    <location>
        <begin position="12"/>
        <end position="37"/>
    </location>
</feature>
<accession>A0ABV8M0I2</accession>
<evidence type="ECO:0000313" key="3">
    <source>
        <dbReference type="EMBL" id="MFC4136219.1"/>
    </source>
</evidence>
<keyword evidence="2" id="KW-1133">Transmembrane helix</keyword>
<dbReference type="Proteomes" id="UP001595816">
    <property type="component" value="Unassembled WGS sequence"/>
</dbReference>
<proteinExistence type="predicted"/>
<feature type="region of interest" description="Disordered" evidence="1">
    <location>
        <begin position="41"/>
        <end position="73"/>
    </location>
</feature>